<accession>A0AAD7AHG7</accession>
<organism evidence="2 3">
    <name type="scientific">Mycena albidolilacea</name>
    <dbReference type="NCBI Taxonomy" id="1033008"/>
    <lineage>
        <taxon>Eukaryota</taxon>
        <taxon>Fungi</taxon>
        <taxon>Dikarya</taxon>
        <taxon>Basidiomycota</taxon>
        <taxon>Agaricomycotina</taxon>
        <taxon>Agaricomycetes</taxon>
        <taxon>Agaricomycetidae</taxon>
        <taxon>Agaricales</taxon>
        <taxon>Marasmiineae</taxon>
        <taxon>Mycenaceae</taxon>
        <taxon>Mycena</taxon>
    </lineage>
</organism>
<keyword evidence="3" id="KW-1185">Reference proteome</keyword>
<dbReference type="SUPFAM" id="SSF52047">
    <property type="entry name" value="RNI-like"/>
    <property type="match status" value="1"/>
</dbReference>
<dbReference type="InterPro" id="IPR001810">
    <property type="entry name" value="F-box_dom"/>
</dbReference>
<evidence type="ECO:0000313" key="2">
    <source>
        <dbReference type="EMBL" id="KAJ7359096.1"/>
    </source>
</evidence>
<dbReference type="SUPFAM" id="SSF81383">
    <property type="entry name" value="F-box domain"/>
    <property type="match status" value="1"/>
</dbReference>
<evidence type="ECO:0000259" key="1">
    <source>
        <dbReference type="PROSITE" id="PS50181"/>
    </source>
</evidence>
<dbReference type="AlphaFoldDB" id="A0AAD7AHG7"/>
<reference evidence="2" key="1">
    <citation type="submission" date="2023-03" db="EMBL/GenBank/DDBJ databases">
        <title>Massive genome expansion in bonnet fungi (Mycena s.s.) driven by repeated elements and novel gene families across ecological guilds.</title>
        <authorList>
            <consortium name="Lawrence Berkeley National Laboratory"/>
            <person name="Harder C.B."/>
            <person name="Miyauchi S."/>
            <person name="Viragh M."/>
            <person name="Kuo A."/>
            <person name="Thoen E."/>
            <person name="Andreopoulos B."/>
            <person name="Lu D."/>
            <person name="Skrede I."/>
            <person name="Drula E."/>
            <person name="Henrissat B."/>
            <person name="Morin E."/>
            <person name="Kohler A."/>
            <person name="Barry K."/>
            <person name="LaButti K."/>
            <person name="Morin E."/>
            <person name="Salamov A."/>
            <person name="Lipzen A."/>
            <person name="Mereny Z."/>
            <person name="Hegedus B."/>
            <person name="Baldrian P."/>
            <person name="Stursova M."/>
            <person name="Weitz H."/>
            <person name="Taylor A."/>
            <person name="Grigoriev I.V."/>
            <person name="Nagy L.G."/>
            <person name="Martin F."/>
            <person name="Kauserud H."/>
        </authorList>
    </citation>
    <scope>NUCLEOTIDE SEQUENCE</scope>
    <source>
        <strain evidence="2">CBHHK002</strain>
    </source>
</reference>
<evidence type="ECO:0000313" key="3">
    <source>
        <dbReference type="Proteomes" id="UP001218218"/>
    </source>
</evidence>
<proteinExistence type="predicted"/>
<name>A0AAD7AHG7_9AGAR</name>
<dbReference type="Pfam" id="PF12937">
    <property type="entry name" value="F-box-like"/>
    <property type="match status" value="1"/>
</dbReference>
<dbReference type="InterPro" id="IPR036047">
    <property type="entry name" value="F-box-like_dom_sf"/>
</dbReference>
<sequence>MLLSLPNEVLLVVFSHLQDPYPLYHLSNLCRRLHFLALPIYFSRTGICQLDSDGSCSISIPAEKVDDALPALQSSLFLDTVQNLSCNFPDSYARLKDLRRFRHLCSKLSSIESTDLQFTPPAYDDRYPSMLVGYYGYVTQTLNAVLERSCISLTVDDPSDLNSAFVRISKRTRANPGVTMAGSSTSSNSLSPAAYRQQTLTTFRLHSEILFSPHCSAWTIDVLNSFPLTSLSINVPTVPTDALDSLFRVTEIPTLRDLTILKCRIKPSRMHQFLSRHPSITRLHLGSGNVVPSLEERLPPNHLPQLQDLVASASQVAYLFSAMETTAALRTLRVTTYMTDLDLRFTDSSLRTVASRLAPLALSLSLPVPPKLPRFGAPDLSAYRLDLREDSALKLVSTLEFVLAEENIAFLKLTDYALLTKWCDPFPGLRTVVISGFNDDYNMSFILKAFAAHPLWVETLVVNGVAHDLTGMRTVTPVAPGGA</sequence>
<gene>
    <name evidence="2" type="ORF">DFH08DRAFT_403307</name>
</gene>
<dbReference type="PROSITE" id="PS50181">
    <property type="entry name" value="FBOX"/>
    <property type="match status" value="1"/>
</dbReference>
<feature type="domain" description="F-box" evidence="1">
    <location>
        <begin position="1"/>
        <end position="45"/>
    </location>
</feature>
<dbReference type="Proteomes" id="UP001218218">
    <property type="component" value="Unassembled WGS sequence"/>
</dbReference>
<protein>
    <recommendedName>
        <fullName evidence="1">F-box domain-containing protein</fullName>
    </recommendedName>
</protein>
<dbReference type="EMBL" id="JARIHO010000006">
    <property type="protein sequence ID" value="KAJ7359096.1"/>
    <property type="molecule type" value="Genomic_DNA"/>
</dbReference>
<comment type="caution">
    <text evidence="2">The sequence shown here is derived from an EMBL/GenBank/DDBJ whole genome shotgun (WGS) entry which is preliminary data.</text>
</comment>